<protein>
    <recommendedName>
        <fullName evidence="2">protein-tyrosine-phosphatase</fullName>
        <ecNumber evidence="2">3.1.3.48</ecNumber>
    </recommendedName>
</protein>
<keyword evidence="3" id="KW-0378">Hydrolase</keyword>
<keyword evidence="4" id="KW-0904">Protein phosphatase</keyword>
<dbReference type="SUPFAM" id="SSF52788">
    <property type="entry name" value="Phosphotyrosine protein phosphatases I"/>
    <property type="match status" value="1"/>
</dbReference>
<dbReference type="OrthoDB" id="9784339at2"/>
<dbReference type="Gene3D" id="3.40.50.2300">
    <property type="match status" value="1"/>
</dbReference>
<evidence type="ECO:0000256" key="4">
    <source>
        <dbReference type="ARBA" id="ARBA00022912"/>
    </source>
</evidence>
<comment type="catalytic activity">
    <reaction evidence="5">
        <text>O-phospho-L-tyrosyl-[protein] + H2O = L-tyrosyl-[protein] + phosphate</text>
        <dbReference type="Rhea" id="RHEA:10684"/>
        <dbReference type="Rhea" id="RHEA-COMP:10136"/>
        <dbReference type="Rhea" id="RHEA-COMP:20101"/>
        <dbReference type="ChEBI" id="CHEBI:15377"/>
        <dbReference type="ChEBI" id="CHEBI:43474"/>
        <dbReference type="ChEBI" id="CHEBI:46858"/>
        <dbReference type="ChEBI" id="CHEBI:61978"/>
        <dbReference type="EC" id="3.1.3.48"/>
    </reaction>
</comment>
<accession>A0A495RHD3</accession>
<dbReference type="EMBL" id="RBWY01000001">
    <property type="protein sequence ID" value="RKS86831.1"/>
    <property type="molecule type" value="Genomic_DNA"/>
</dbReference>
<proteinExistence type="inferred from homology"/>
<dbReference type="SMART" id="SM00226">
    <property type="entry name" value="LMWPc"/>
    <property type="match status" value="1"/>
</dbReference>
<dbReference type="InterPro" id="IPR023485">
    <property type="entry name" value="Ptyr_pPase"/>
</dbReference>
<sequence>MFKSICVVCVGNICRSPIGERLLQQALPNKHVTSAGIAAEVGKPAYSKSVFVAAERSLSLDGHIARQLTKSICLEQDLILVMEKGHIDAVCNIAPEVRGKVMLYGHWINEADIADPYGHDLAFFERTYDLLDKSAQAWVNKLK</sequence>
<dbReference type="CDD" id="cd16343">
    <property type="entry name" value="LMWPTP"/>
    <property type="match status" value="1"/>
</dbReference>
<feature type="active site" description="Proton donor" evidence="6">
    <location>
        <position position="115"/>
    </location>
</feature>
<dbReference type="FunFam" id="3.40.50.2300:FF:000041">
    <property type="entry name" value="Low molecular weight protein-tyrosine-phosphatase"/>
    <property type="match status" value="1"/>
</dbReference>
<dbReference type="PANTHER" id="PTHR11717:SF31">
    <property type="entry name" value="LOW MOLECULAR WEIGHT PROTEIN-TYROSINE-PHOSPHATASE ETP-RELATED"/>
    <property type="match status" value="1"/>
</dbReference>
<keyword evidence="9" id="KW-1185">Reference proteome</keyword>
<dbReference type="PRINTS" id="PR00719">
    <property type="entry name" value="LMWPTPASE"/>
</dbReference>
<feature type="active site" description="Nucleophile" evidence="6">
    <location>
        <position position="9"/>
    </location>
</feature>
<evidence type="ECO:0000256" key="1">
    <source>
        <dbReference type="ARBA" id="ARBA00011063"/>
    </source>
</evidence>
<evidence type="ECO:0000259" key="7">
    <source>
        <dbReference type="SMART" id="SM00226"/>
    </source>
</evidence>
<dbReference type="AlphaFoldDB" id="A0A495RHD3"/>
<evidence type="ECO:0000256" key="2">
    <source>
        <dbReference type="ARBA" id="ARBA00013064"/>
    </source>
</evidence>
<feature type="domain" description="Phosphotyrosine protein phosphatase I" evidence="7">
    <location>
        <begin position="3"/>
        <end position="141"/>
    </location>
</feature>
<feature type="active site" evidence="6">
    <location>
        <position position="15"/>
    </location>
</feature>
<organism evidence="8 9">
    <name type="scientific">Orbus hercynius</name>
    <dbReference type="NCBI Taxonomy" id="593135"/>
    <lineage>
        <taxon>Bacteria</taxon>
        <taxon>Pseudomonadati</taxon>
        <taxon>Pseudomonadota</taxon>
        <taxon>Gammaproteobacteria</taxon>
        <taxon>Orbales</taxon>
        <taxon>Orbaceae</taxon>
        <taxon>Orbus</taxon>
    </lineage>
</organism>
<dbReference type="Proteomes" id="UP000278542">
    <property type="component" value="Unassembled WGS sequence"/>
</dbReference>
<evidence type="ECO:0000313" key="9">
    <source>
        <dbReference type="Proteomes" id="UP000278542"/>
    </source>
</evidence>
<dbReference type="InterPro" id="IPR050438">
    <property type="entry name" value="LMW_PTPase"/>
</dbReference>
<dbReference type="InterPro" id="IPR017867">
    <property type="entry name" value="Tyr_phospatase_low_mol_wt"/>
</dbReference>
<dbReference type="Pfam" id="PF01451">
    <property type="entry name" value="LMWPc"/>
    <property type="match status" value="1"/>
</dbReference>
<name>A0A495RHD3_9GAMM</name>
<evidence type="ECO:0000256" key="3">
    <source>
        <dbReference type="ARBA" id="ARBA00022801"/>
    </source>
</evidence>
<gene>
    <name evidence="8" type="ORF">DES39_0034</name>
</gene>
<evidence type="ECO:0000313" key="8">
    <source>
        <dbReference type="EMBL" id="RKS86831.1"/>
    </source>
</evidence>
<dbReference type="InterPro" id="IPR036196">
    <property type="entry name" value="Ptyr_pPase_sf"/>
</dbReference>
<reference evidence="8 9" key="1">
    <citation type="submission" date="2018-10" db="EMBL/GenBank/DDBJ databases">
        <title>Genomic Encyclopedia of Type Strains, Phase IV (KMG-IV): sequencing the most valuable type-strain genomes for metagenomic binning, comparative biology and taxonomic classification.</title>
        <authorList>
            <person name="Goeker M."/>
        </authorList>
    </citation>
    <scope>NUCLEOTIDE SEQUENCE [LARGE SCALE GENOMIC DNA]</scope>
    <source>
        <strain evidence="8 9">DSM 22228</strain>
    </source>
</reference>
<comment type="similarity">
    <text evidence="1">Belongs to the low molecular weight phosphotyrosine protein phosphatase family.</text>
</comment>
<dbReference type="EC" id="3.1.3.48" evidence="2"/>
<evidence type="ECO:0000256" key="6">
    <source>
        <dbReference type="PIRSR" id="PIRSR617867-1"/>
    </source>
</evidence>
<dbReference type="PANTHER" id="PTHR11717">
    <property type="entry name" value="LOW MOLECULAR WEIGHT PROTEIN TYROSINE PHOSPHATASE"/>
    <property type="match status" value="1"/>
</dbReference>
<comment type="caution">
    <text evidence="8">The sequence shown here is derived from an EMBL/GenBank/DDBJ whole genome shotgun (WGS) entry which is preliminary data.</text>
</comment>
<evidence type="ECO:0000256" key="5">
    <source>
        <dbReference type="ARBA" id="ARBA00051722"/>
    </source>
</evidence>
<dbReference type="RefSeq" id="WP_121143759.1">
    <property type="nucleotide sequence ID" value="NZ_RBWY01000001.1"/>
</dbReference>
<dbReference type="GO" id="GO:0004725">
    <property type="term" value="F:protein tyrosine phosphatase activity"/>
    <property type="evidence" value="ECO:0007669"/>
    <property type="project" value="UniProtKB-EC"/>
</dbReference>